<feature type="compositionally biased region" description="Gly residues" evidence="1">
    <location>
        <begin position="743"/>
        <end position="756"/>
    </location>
</feature>
<name>A0A0L0SM25_ALLM3</name>
<evidence type="ECO:0000313" key="3">
    <source>
        <dbReference type="EMBL" id="KNE63596.1"/>
    </source>
</evidence>
<feature type="compositionally biased region" description="Gly residues" evidence="1">
    <location>
        <begin position="853"/>
        <end position="862"/>
    </location>
</feature>
<feature type="compositionally biased region" description="Acidic residues" evidence="1">
    <location>
        <begin position="687"/>
        <end position="717"/>
    </location>
</feature>
<keyword evidence="4" id="KW-1185">Reference proteome</keyword>
<reference evidence="4" key="2">
    <citation type="submission" date="2009-11" db="EMBL/GenBank/DDBJ databases">
        <title>The Genome Sequence of Allomyces macrogynus strain ATCC 38327.</title>
        <authorList>
            <consortium name="The Broad Institute Genome Sequencing Platform"/>
            <person name="Russ C."/>
            <person name="Cuomo C."/>
            <person name="Shea T."/>
            <person name="Young S.K."/>
            <person name="Zeng Q."/>
            <person name="Koehrsen M."/>
            <person name="Haas B."/>
            <person name="Borodovsky M."/>
            <person name="Guigo R."/>
            <person name="Alvarado L."/>
            <person name="Berlin A."/>
            <person name="Borenstein D."/>
            <person name="Chen Z."/>
            <person name="Engels R."/>
            <person name="Freedman E."/>
            <person name="Gellesch M."/>
            <person name="Goldberg J."/>
            <person name="Griggs A."/>
            <person name="Gujja S."/>
            <person name="Heiman D."/>
            <person name="Hepburn T."/>
            <person name="Howarth C."/>
            <person name="Jen D."/>
            <person name="Larson L."/>
            <person name="Lewis B."/>
            <person name="Mehta T."/>
            <person name="Park D."/>
            <person name="Pearson M."/>
            <person name="Roberts A."/>
            <person name="Saif S."/>
            <person name="Shenoy N."/>
            <person name="Sisk P."/>
            <person name="Stolte C."/>
            <person name="Sykes S."/>
            <person name="Walk T."/>
            <person name="White J."/>
            <person name="Yandava C."/>
            <person name="Burger G."/>
            <person name="Gray M.W."/>
            <person name="Holland P.W.H."/>
            <person name="King N."/>
            <person name="Lang F.B.F."/>
            <person name="Roger A.J."/>
            <person name="Ruiz-Trillo I."/>
            <person name="Lander E."/>
            <person name="Nusbaum C."/>
        </authorList>
    </citation>
    <scope>NUCLEOTIDE SEQUENCE [LARGE SCALE GENOMIC DNA]</scope>
    <source>
        <strain evidence="4">ATCC 38327</strain>
    </source>
</reference>
<dbReference type="PROSITE" id="PS50181">
    <property type="entry name" value="FBOX"/>
    <property type="match status" value="1"/>
</dbReference>
<feature type="compositionally biased region" description="Acidic residues" evidence="1">
    <location>
        <begin position="724"/>
        <end position="737"/>
    </location>
</feature>
<dbReference type="Pfam" id="PF00646">
    <property type="entry name" value="F-box"/>
    <property type="match status" value="1"/>
</dbReference>
<feature type="region of interest" description="Disordered" evidence="1">
    <location>
        <begin position="675"/>
        <end position="983"/>
    </location>
</feature>
<dbReference type="AlphaFoldDB" id="A0A0L0SM25"/>
<dbReference type="EMBL" id="GG745342">
    <property type="protein sequence ID" value="KNE63596.1"/>
    <property type="molecule type" value="Genomic_DNA"/>
</dbReference>
<gene>
    <name evidence="3" type="ORF">AMAG_19023</name>
</gene>
<protein>
    <recommendedName>
        <fullName evidence="2">F-box domain-containing protein</fullName>
    </recommendedName>
</protein>
<reference evidence="3 4" key="1">
    <citation type="submission" date="2009-11" db="EMBL/GenBank/DDBJ databases">
        <title>Annotation of Allomyces macrogynus ATCC 38327.</title>
        <authorList>
            <consortium name="The Broad Institute Genome Sequencing Platform"/>
            <person name="Russ C."/>
            <person name="Cuomo C."/>
            <person name="Burger G."/>
            <person name="Gray M.W."/>
            <person name="Holland P.W.H."/>
            <person name="King N."/>
            <person name="Lang F.B.F."/>
            <person name="Roger A.J."/>
            <person name="Ruiz-Trillo I."/>
            <person name="Young S.K."/>
            <person name="Zeng Q."/>
            <person name="Gargeya S."/>
            <person name="Fitzgerald M."/>
            <person name="Haas B."/>
            <person name="Abouelleil A."/>
            <person name="Alvarado L."/>
            <person name="Arachchi H.M."/>
            <person name="Berlin A."/>
            <person name="Chapman S.B."/>
            <person name="Gearin G."/>
            <person name="Goldberg J."/>
            <person name="Griggs A."/>
            <person name="Gujja S."/>
            <person name="Hansen M."/>
            <person name="Heiman D."/>
            <person name="Howarth C."/>
            <person name="Larimer J."/>
            <person name="Lui A."/>
            <person name="MacDonald P.J.P."/>
            <person name="McCowen C."/>
            <person name="Montmayeur A."/>
            <person name="Murphy C."/>
            <person name="Neiman D."/>
            <person name="Pearson M."/>
            <person name="Priest M."/>
            <person name="Roberts A."/>
            <person name="Saif S."/>
            <person name="Shea T."/>
            <person name="Sisk P."/>
            <person name="Stolte C."/>
            <person name="Sykes S."/>
            <person name="Wortman J."/>
            <person name="Nusbaum C."/>
            <person name="Birren B."/>
        </authorList>
    </citation>
    <scope>NUCLEOTIDE SEQUENCE [LARGE SCALE GENOMIC DNA]</scope>
    <source>
        <strain evidence="3 4">ATCC 38327</strain>
    </source>
</reference>
<evidence type="ECO:0000259" key="2">
    <source>
        <dbReference type="PROSITE" id="PS50181"/>
    </source>
</evidence>
<feature type="compositionally biased region" description="Basic and acidic residues" evidence="1">
    <location>
        <begin position="939"/>
        <end position="948"/>
    </location>
</feature>
<feature type="compositionally biased region" description="Gly residues" evidence="1">
    <location>
        <begin position="676"/>
        <end position="686"/>
    </location>
</feature>
<dbReference type="InterPro" id="IPR036047">
    <property type="entry name" value="F-box-like_dom_sf"/>
</dbReference>
<evidence type="ECO:0000313" key="4">
    <source>
        <dbReference type="Proteomes" id="UP000054350"/>
    </source>
</evidence>
<evidence type="ECO:0000256" key="1">
    <source>
        <dbReference type="SAM" id="MobiDB-lite"/>
    </source>
</evidence>
<proteinExistence type="predicted"/>
<organism evidence="3 4">
    <name type="scientific">Allomyces macrogynus (strain ATCC 38327)</name>
    <name type="common">Allomyces javanicus var. macrogynus</name>
    <dbReference type="NCBI Taxonomy" id="578462"/>
    <lineage>
        <taxon>Eukaryota</taxon>
        <taxon>Fungi</taxon>
        <taxon>Fungi incertae sedis</taxon>
        <taxon>Blastocladiomycota</taxon>
        <taxon>Blastocladiomycetes</taxon>
        <taxon>Blastocladiales</taxon>
        <taxon>Blastocladiaceae</taxon>
        <taxon>Allomyces</taxon>
    </lineage>
</organism>
<sequence length="983" mass="105616">MEPRPSAARAVPPNVPRRRAALADLPMELLAMILSGLTRKDRVQLLATCKKLQSAVQPVLAQRRVLFFSSLPVLIWQLASLPWASPADTPMYPLPVALKSAHSPELVPTNHVIRELVLVADVRSHAVNHAYRPVSMVPGRDPRGAEPAVRPVYGPLTAVTGTPNQILLDDLGTLTAVATAVFPKLARLGSVRALAVGPEPSHDDHPPGPPCPITQLVYYNGKQLGPVPMGNNVPLWMQSATDVLLTHLPSTTAHLSLRCTFPSNYLLAPAHRAPAAHPLADTTRLELAPLDPIPPMFLKPSKLTAVFPQLQALYLHLPTLSAGHFEALTELAQLRELIVTGGMAETPLAGFNALADTINTEPDTANVDKLLRLESLRLDVKVMHRGAPTASRILAWFMRRVRTRVMRFCGCFSLPMPCVDMGVEVLTLQSVKVAPRDIPDQSTLRALHIQNCRLLFEYRHNDTEDDDNLDADPPPSRRLAPRFSVLDTLTMRVVDDHWRVLPHLLDSVAPTVRTVVLSGMLAVTDATVATLVLAAPKLARVAVTHCPNVDHHLGRVFAAITRARRIAVTVDWTTFAKHPFTWLAEPNDRPNWGPRYAVPAARRTRRGSAAALVQGHRLLPGLTVVPERKLEPEQKHAWAAARSPWAMPSMVAGEDPGVLVDAHGSERQWPEMREMQGGGAEGGVGGETDEDEDEEDDEGEEDEDGFGFGSDEDDEGEPGWWSGVDEDDDDEDEDDDDGHSHDSGGGGPFAAFGGPGTDLDGVHHGHLAWGAMPDVIDDDDDDGYGDDEEGDDESGTGSSYSALDEMLFAFGSDDDEEGEAGGGTSELSDLSDHGSGYDGSDYGSDDAEHGGSDDGGGGGGAGDEAVMDEEPLYDHGPASDDDGTVPGAWSSDYAHDYLSGDDVDDDARSAGSSDVPEWWEYNDTPSPNGSGGGGGWDDALPHNDHEWAGDGDGDGMGFGWHDTVPSPAHGVDGGEPMEGDAWY</sequence>
<feature type="domain" description="F-box" evidence="2">
    <location>
        <begin position="19"/>
        <end position="71"/>
    </location>
</feature>
<dbReference type="InterPro" id="IPR001810">
    <property type="entry name" value="F-box_dom"/>
</dbReference>
<dbReference type="Proteomes" id="UP000054350">
    <property type="component" value="Unassembled WGS sequence"/>
</dbReference>
<dbReference type="eggNOG" id="ENOG502R9HU">
    <property type="taxonomic scope" value="Eukaryota"/>
</dbReference>
<dbReference type="OrthoDB" id="10379536at2759"/>
<feature type="compositionally biased region" description="Acidic residues" evidence="1">
    <location>
        <begin position="775"/>
        <end position="794"/>
    </location>
</feature>
<accession>A0A0L0SM25</accession>
<dbReference type="VEuPathDB" id="FungiDB:AMAG_19023"/>
<dbReference type="SUPFAM" id="SSF81383">
    <property type="entry name" value="F-box domain"/>
    <property type="match status" value="1"/>
</dbReference>